<comment type="subunit">
    <text evidence="4">Homodimer.</text>
</comment>
<dbReference type="InterPro" id="IPR035990">
    <property type="entry name" value="TIM_sf"/>
</dbReference>
<evidence type="ECO:0000256" key="2">
    <source>
        <dbReference type="ARBA" id="ARBA00004742"/>
    </source>
</evidence>
<dbReference type="OrthoDB" id="6715177at2759"/>
<evidence type="ECO:0000313" key="11">
    <source>
        <dbReference type="EMBL" id="GAX09569.1"/>
    </source>
</evidence>
<evidence type="ECO:0000256" key="1">
    <source>
        <dbReference type="ARBA" id="ARBA00004680"/>
    </source>
</evidence>
<name>A0A1Z5J6J6_FISSO</name>
<organism evidence="11 12">
    <name type="scientific">Fistulifera solaris</name>
    <name type="common">Oleaginous diatom</name>
    <dbReference type="NCBI Taxonomy" id="1519565"/>
    <lineage>
        <taxon>Eukaryota</taxon>
        <taxon>Sar</taxon>
        <taxon>Stramenopiles</taxon>
        <taxon>Ochrophyta</taxon>
        <taxon>Bacillariophyta</taxon>
        <taxon>Bacillariophyceae</taxon>
        <taxon>Bacillariophycidae</taxon>
        <taxon>Naviculales</taxon>
        <taxon>Naviculaceae</taxon>
        <taxon>Fistulifera</taxon>
    </lineage>
</organism>
<dbReference type="EMBL" id="BDSP01000008">
    <property type="protein sequence ID" value="GAX09569.1"/>
    <property type="molecule type" value="Genomic_DNA"/>
</dbReference>
<comment type="caution">
    <text evidence="11">The sequence shown here is derived from an EMBL/GenBank/DDBJ whole genome shotgun (WGS) entry which is preliminary data.</text>
</comment>
<sequence>MNLLLLTKLNLKKSRPAGSSVVNSNKGERTYLIGGNWKCNGTLAENEALISTFNEAGPIPDNVEVAICCTYVHLPQLLATLREDIAVGAQDCAVYEKPGAYTGEVSAAQLKDLGCVWVIIGHSERREGFGMAGEPAELCAKKCKVAVDAGLKVMFAIGEKKEEREAGTTMAVCASQLEPLAKVLTAADWDNIAIAYEPVWAIGTGLTATPEMAQETHEAIRKWVADNVGADIAKKLRIQYGGSMKGANAQELLAQPDIDGGLIGGASLQADFFNVVNGVPK</sequence>
<comment type="catalytic activity">
    <reaction evidence="8">
        <text>D-glyceraldehyde 3-phosphate = dihydroxyacetone phosphate</text>
        <dbReference type="Rhea" id="RHEA:18585"/>
        <dbReference type="ChEBI" id="CHEBI:57642"/>
        <dbReference type="ChEBI" id="CHEBI:59776"/>
        <dbReference type="EC" id="5.3.1.1"/>
    </reaction>
    <physiologicalReaction direction="left-to-right" evidence="8">
        <dbReference type="Rhea" id="RHEA:18586"/>
    </physiologicalReaction>
</comment>
<comment type="function">
    <text evidence="9">Catalyzes the interconversion of glyceraldehyde 3-phosphate and dihydroxyacetone phosphate in the glycolytic and gluconeogenic pathways.</text>
</comment>
<dbReference type="PROSITE" id="PS00171">
    <property type="entry name" value="TIM_1"/>
    <property type="match status" value="1"/>
</dbReference>
<dbReference type="Gene3D" id="3.20.20.70">
    <property type="entry name" value="Aldolase class I"/>
    <property type="match status" value="1"/>
</dbReference>
<dbReference type="InParanoid" id="A0A1Z5J6J6"/>
<dbReference type="GO" id="GO:0004807">
    <property type="term" value="F:triose-phosphate isomerase activity"/>
    <property type="evidence" value="ECO:0007669"/>
    <property type="project" value="UniProtKB-EC"/>
</dbReference>
<dbReference type="PANTHER" id="PTHR21139">
    <property type="entry name" value="TRIOSEPHOSPHATE ISOMERASE"/>
    <property type="match status" value="1"/>
</dbReference>
<dbReference type="FunFam" id="3.20.20.70:FF:000016">
    <property type="entry name" value="Triosephosphate isomerase"/>
    <property type="match status" value="1"/>
</dbReference>
<comment type="similarity">
    <text evidence="3 10">Belongs to the triosephosphate isomerase family.</text>
</comment>
<keyword evidence="12" id="KW-1185">Reference proteome</keyword>
<dbReference type="HAMAP" id="MF_00147_B">
    <property type="entry name" value="TIM_B"/>
    <property type="match status" value="1"/>
</dbReference>
<dbReference type="GO" id="GO:0019563">
    <property type="term" value="P:glycerol catabolic process"/>
    <property type="evidence" value="ECO:0007669"/>
    <property type="project" value="TreeGrafter"/>
</dbReference>
<dbReference type="CDD" id="cd00311">
    <property type="entry name" value="TIM"/>
    <property type="match status" value="1"/>
</dbReference>
<evidence type="ECO:0000256" key="6">
    <source>
        <dbReference type="ARBA" id="ARBA00023152"/>
    </source>
</evidence>
<dbReference type="PANTHER" id="PTHR21139:SF2">
    <property type="entry name" value="TRIOSEPHOSPHATE ISOMERASE"/>
    <property type="match status" value="1"/>
</dbReference>
<dbReference type="InterPro" id="IPR013785">
    <property type="entry name" value="Aldolase_TIM"/>
</dbReference>
<keyword evidence="5 10" id="KW-0312">Gluconeogenesis</keyword>
<gene>
    <name evidence="11" type="ORF">FisN_16Lh266</name>
</gene>
<dbReference type="FunCoup" id="A0A1Z5J6J6">
    <property type="interactions" value="424"/>
</dbReference>
<comment type="pathway">
    <text evidence="2 10">Carbohydrate biosynthesis; gluconeogenesis.</text>
</comment>
<dbReference type="GO" id="GO:0005829">
    <property type="term" value="C:cytosol"/>
    <property type="evidence" value="ECO:0007669"/>
    <property type="project" value="TreeGrafter"/>
</dbReference>
<dbReference type="EC" id="5.3.1.1" evidence="10"/>
<evidence type="ECO:0000256" key="10">
    <source>
        <dbReference type="RuleBase" id="RU363013"/>
    </source>
</evidence>
<evidence type="ECO:0000256" key="8">
    <source>
        <dbReference type="ARBA" id="ARBA00052432"/>
    </source>
</evidence>
<dbReference type="Proteomes" id="UP000198406">
    <property type="component" value="Unassembled WGS sequence"/>
</dbReference>
<protein>
    <recommendedName>
        <fullName evidence="10">Triosephosphate isomerase</fullName>
        <ecNumber evidence="10">5.3.1.1</ecNumber>
    </recommendedName>
</protein>
<evidence type="ECO:0000313" key="12">
    <source>
        <dbReference type="Proteomes" id="UP000198406"/>
    </source>
</evidence>
<keyword evidence="7 10" id="KW-0413">Isomerase</keyword>
<dbReference type="GO" id="GO:0006094">
    <property type="term" value="P:gluconeogenesis"/>
    <property type="evidence" value="ECO:0007669"/>
    <property type="project" value="UniProtKB-UniPathway"/>
</dbReference>
<dbReference type="UniPathway" id="UPA00138"/>
<reference evidence="11 12" key="1">
    <citation type="journal article" date="2015" name="Plant Cell">
        <title>Oil accumulation by the oleaginous diatom Fistulifera solaris as revealed by the genome and transcriptome.</title>
        <authorList>
            <person name="Tanaka T."/>
            <person name="Maeda Y."/>
            <person name="Veluchamy A."/>
            <person name="Tanaka M."/>
            <person name="Abida H."/>
            <person name="Marechal E."/>
            <person name="Bowler C."/>
            <person name="Muto M."/>
            <person name="Sunaga Y."/>
            <person name="Tanaka M."/>
            <person name="Yoshino T."/>
            <person name="Taniguchi T."/>
            <person name="Fukuda Y."/>
            <person name="Nemoto M."/>
            <person name="Matsumoto M."/>
            <person name="Wong P.S."/>
            <person name="Aburatani S."/>
            <person name="Fujibuchi W."/>
        </authorList>
    </citation>
    <scope>NUCLEOTIDE SEQUENCE [LARGE SCALE GENOMIC DNA]</scope>
    <source>
        <strain evidence="11 12">JPCC DA0580</strain>
    </source>
</reference>
<comment type="pathway">
    <text evidence="1 10">Carbohydrate degradation; glycolysis; D-glyceraldehyde 3-phosphate from glycerone phosphate: step 1/1.</text>
</comment>
<dbReference type="SUPFAM" id="SSF51351">
    <property type="entry name" value="Triosephosphate isomerase (TIM)"/>
    <property type="match status" value="1"/>
</dbReference>
<evidence type="ECO:0000256" key="7">
    <source>
        <dbReference type="ARBA" id="ARBA00023235"/>
    </source>
</evidence>
<dbReference type="GO" id="GO:0006096">
    <property type="term" value="P:glycolytic process"/>
    <property type="evidence" value="ECO:0007669"/>
    <property type="project" value="UniProtKB-UniPathway"/>
</dbReference>
<dbReference type="PROSITE" id="PS51440">
    <property type="entry name" value="TIM_2"/>
    <property type="match status" value="1"/>
</dbReference>
<evidence type="ECO:0000256" key="3">
    <source>
        <dbReference type="ARBA" id="ARBA00007422"/>
    </source>
</evidence>
<evidence type="ECO:0000256" key="9">
    <source>
        <dbReference type="ARBA" id="ARBA00056661"/>
    </source>
</evidence>
<dbReference type="InterPro" id="IPR000652">
    <property type="entry name" value="Triosephosphate_isomerase"/>
</dbReference>
<dbReference type="NCBIfam" id="TIGR00419">
    <property type="entry name" value="tim"/>
    <property type="match status" value="1"/>
</dbReference>
<dbReference type="Pfam" id="PF00121">
    <property type="entry name" value="TIM"/>
    <property type="match status" value="1"/>
</dbReference>
<keyword evidence="6 10" id="KW-0324">Glycolysis</keyword>
<dbReference type="InterPro" id="IPR020861">
    <property type="entry name" value="Triosephosphate_isomerase_AS"/>
</dbReference>
<accession>A0A1Z5J6J6</accession>
<dbReference type="InterPro" id="IPR022896">
    <property type="entry name" value="TrioseP_Isoase_bac/euk"/>
</dbReference>
<dbReference type="GO" id="GO:0046166">
    <property type="term" value="P:glyceraldehyde-3-phosphate biosynthetic process"/>
    <property type="evidence" value="ECO:0007669"/>
    <property type="project" value="TreeGrafter"/>
</dbReference>
<dbReference type="UniPathway" id="UPA00109">
    <property type="reaction ID" value="UER00189"/>
</dbReference>
<proteinExistence type="inferred from homology"/>
<evidence type="ECO:0000256" key="5">
    <source>
        <dbReference type="ARBA" id="ARBA00022432"/>
    </source>
</evidence>
<dbReference type="AlphaFoldDB" id="A0A1Z5J6J6"/>
<evidence type="ECO:0000256" key="4">
    <source>
        <dbReference type="ARBA" id="ARBA00011738"/>
    </source>
</evidence>